<feature type="compositionally biased region" description="Polar residues" evidence="4">
    <location>
        <begin position="808"/>
        <end position="821"/>
    </location>
</feature>
<evidence type="ECO:0000256" key="6">
    <source>
        <dbReference type="SAM" id="SignalP"/>
    </source>
</evidence>
<dbReference type="eggNOG" id="KOG0619">
    <property type="taxonomic scope" value="Eukaryota"/>
</dbReference>
<sequence length="1512" mass="166025">MKVGGLLLLLILTRLWSDCVCLPVTCSIDQLSYFGISHVRCYRTKLTAIPLDIPDNAESFTLSSSCSIRNVSYLPPLPRLRTLELERNCIESFPWISLRALPNLEYLDLSGNRLQYVKLDTVIQHLPKLREVDLMFNKLASFSEYELGRPQVTHVLINKNPFHCDCDISWLIVKMTCLQDCKGKERHVCCSRCSACFLVKSLKMGALVCSSPSELNKLQLSNVSANLTGCGANVHQPTTEPKEMAVTSTAFLTDDKENQTETENQLQNSKSSMPIIPTGSAQTTKTTSLNATGTLKQEDDDKLSVLYIPITVMGTILVLTGVLCLIGFTIKYIRNCNWCKGADHSVPALTIPQIIDHIYGNPEEGLNGGNLAATGERQSTATATIHTYESPTGALGVGNSAVIDGRESTAPTTNRTYENPTGALDDGNSAVIDGRESTSPATNHTYENPTGALDVENSAVIDGRDSTAPATNRTYENPTGALDVENSALMDGRESTAPTTIHPYENPTGALDVENSAVIDEKESTAPTTNRIYSIEEEEDLNGTHGTVTNGTEAMTSAPITDHIYSIQEDLDNGTETVPTTANAIYSTAVEMTKLTAIPLDIPANAESFTLSSSCSIRNVSYLPPLPRLRTLELERNCIESFPWISLRALPNLEYLDLSGNRLRYVKLDTVIQHLPKLREVDLMFNKLASFSEYELGRPQLTHVYINNNPFHCDCDLSWLITKMACLQTCKGKNRQDCCSRCSACFLVKSLKMGALVCSSPSELNKLQLSNVSSKLTGCGAHVHHPTTEPKAMAVISTAFLTDDNENQTETKNQLQNSKSSMPIIPTGSAQTTKTSSLNATGTIKQEDDDKLSVLYIPITVIGTLLVLTGVFCLITFNIKYPLSCNWCKGAHHSVPALTIPQIIDGNSEEGLDGGNLAVTEERESTATATIHTYENPTGALDGGNSTVIDGREECACLPATCSIDYWSYVRTSMVQCYRTNLTAIPDDIPANAESFTLSYSCNITNIVYLPPLPRLRTLDLNNNCIESFSWMSLRTLPNLKSLYLMANRLRYVKLNTVIEHLPKLRTVDLRFNKLASFSEYDLGQPQVTRALINDNPFHCDCELSWLIVKMAYLQACEGKDRQDCCSRFSACFLNRSLKLGAHVCSSPRELNKLHLSNPLVSTKLTGCGAQRPTTDTKPTAMAVTSTMFLTEKTETKTHHENQTETISIIPTGSAQTMQMSDLNSTPTTKHENDDKLSVLYIPITVMGTLLALTVVLCVIGFTIKHKLCCNCRKDVNMGADRHSALVRQLRRFYSNKAYTHAGAVTHGHQPVNQTTPPTVNHIYDNPECLDEAVVNGTDTTANHFYSIEQDLDGGYSTVIGGTETTPSLRNHVYVIEENLNNGTEPSPTTSNNIYSIEEDLDNGEETAPTTTNNIYSIDEDLNNGTQTIPTTTNDIYSIEEDSDNETQTIPTATNDIYSIEEDLDNETETTPTATSDIYSIEDVLDDGHSPFTRGTETATATTASQIYSIEE</sequence>
<dbReference type="Gene3D" id="3.80.10.10">
    <property type="entry name" value="Ribonuclease Inhibitor"/>
    <property type="match status" value="3"/>
</dbReference>
<feature type="chain" id="PRO_5002934003" description="LRRCT domain-containing protein" evidence="6">
    <location>
        <begin position="22"/>
        <end position="1512"/>
    </location>
</feature>
<evidence type="ECO:0000256" key="3">
    <source>
        <dbReference type="ARBA" id="ARBA00022737"/>
    </source>
</evidence>
<dbReference type="Pfam" id="PF13855">
    <property type="entry name" value="LRR_8"/>
    <property type="match status" value="3"/>
</dbReference>
<feature type="region of interest" description="Disordered" evidence="4">
    <location>
        <begin position="807"/>
        <end position="837"/>
    </location>
</feature>
<feature type="transmembrane region" description="Helical" evidence="5">
    <location>
        <begin position="854"/>
        <end position="877"/>
    </location>
</feature>
<dbReference type="FunFam" id="3.80.10.10:FF:002022">
    <property type="entry name" value="Uncharacterized protein"/>
    <property type="match status" value="2"/>
</dbReference>
<keyword evidence="5" id="KW-1133">Transmembrane helix</keyword>
<dbReference type="EMBL" id="GG666565">
    <property type="protein sequence ID" value="EEN54516.1"/>
    <property type="molecule type" value="Genomic_DNA"/>
</dbReference>
<feature type="compositionally biased region" description="Polar residues" evidence="4">
    <location>
        <begin position="261"/>
        <end position="272"/>
    </location>
</feature>
<name>C3YZ08_BRAFL</name>
<feature type="non-terminal residue" evidence="7">
    <location>
        <position position="1512"/>
    </location>
</feature>
<dbReference type="PANTHER" id="PTHR24369">
    <property type="entry name" value="ANTIGEN BSP, PUTATIVE-RELATED"/>
    <property type="match status" value="1"/>
</dbReference>
<proteinExistence type="predicted"/>
<feature type="compositionally biased region" description="Polar residues" evidence="4">
    <location>
        <begin position="828"/>
        <end position="837"/>
    </location>
</feature>
<keyword evidence="3" id="KW-0677">Repeat</keyword>
<feature type="transmembrane region" description="Helical" evidence="5">
    <location>
        <begin position="1240"/>
        <end position="1264"/>
    </location>
</feature>
<dbReference type="InterPro" id="IPR032675">
    <property type="entry name" value="LRR_dom_sf"/>
</dbReference>
<keyword evidence="5" id="KW-0812">Transmembrane</keyword>
<keyword evidence="5" id="KW-0472">Membrane</keyword>
<dbReference type="InParanoid" id="C3YZ08"/>
<keyword evidence="2 6" id="KW-0732">Signal</keyword>
<feature type="signal peptide" evidence="6">
    <location>
        <begin position="1"/>
        <end position="21"/>
    </location>
</feature>
<dbReference type="SMART" id="SM00365">
    <property type="entry name" value="LRR_SD22"/>
    <property type="match status" value="4"/>
</dbReference>
<evidence type="ECO:0000256" key="5">
    <source>
        <dbReference type="SAM" id="Phobius"/>
    </source>
</evidence>
<dbReference type="InterPro" id="IPR050541">
    <property type="entry name" value="LRR_TM_domain-containing"/>
</dbReference>
<feature type="region of interest" description="Disordered" evidence="4">
    <location>
        <begin position="254"/>
        <end position="285"/>
    </location>
</feature>
<keyword evidence="1" id="KW-0433">Leucine-rich repeat</keyword>
<gene>
    <name evidence="7" type="ORF">BRAFLDRAFT_66881</name>
</gene>
<organism>
    <name type="scientific">Branchiostoma floridae</name>
    <name type="common">Florida lancelet</name>
    <name type="synonym">Amphioxus</name>
    <dbReference type="NCBI Taxonomy" id="7739"/>
    <lineage>
        <taxon>Eukaryota</taxon>
        <taxon>Metazoa</taxon>
        <taxon>Chordata</taxon>
        <taxon>Cephalochordata</taxon>
        <taxon>Leptocardii</taxon>
        <taxon>Amphioxiformes</taxon>
        <taxon>Branchiostomatidae</taxon>
        <taxon>Branchiostoma</taxon>
    </lineage>
</organism>
<reference evidence="7" key="1">
    <citation type="journal article" date="2008" name="Nature">
        <title>The amphioxus genome and the evolution of the chordate karyotype.</title>
        <authorList>
            <consortium name="US DOE Joint Genome Institute (JGI-PGF)"/>
            <person name="Putnam N.H."/>
            <person name="Butts T."/>
            <person name="Ferrier D.E.K."/>
            <person name="Furlong R.F."/>
            <person name="Hellsten U."/>
            <person name="Kawashima T."/>
            <person name="Robinson-Rechavi M."/>
            <person name="Shoguchi E."/>
            <person name="Terry A."/>
            <person name="Yu J.-K."/>
            <person name="Benito-Gutierrez E.L."/>
            <person name="Dubchak I."/>
            <person name="Garcia-Fernandez J."/>
            <person name="Gibson-Brown J.J."/>
            <person name="Grigoriev I.V."/>
            <person name="Horton A.C."/>
            <person name="de Jong P.J."/>
            <person name="Jurka J."/>
            <person name="Kapitonov V.V."/>
            <person name="Kohara Y."/>
            <person name="Kuroki Y."/>
            <person name="Lindquist E."/>
            <person name="Lucas S."/>
            <person name="Osoegawa K."/>
            <person name="Pennacchio L.A."/>
            <person name="Salamov A.A."/>
            <person name="Satou Y."/>
            <person name="Sauka-Spengler T."/>
            <person name="Schmutz J."/>
            <person name="Shin-I T."/>
            <person name="Toyoda A."/>
            <person name="Bronner-Fraser M."/>
            <person name="Fujiyama A."/>
            <person name="Holland L.Z."/>
            <person name="Holland P.W.H."/>
            <person name="Satoh N."/>
            <person name="Rokhsar D.S."/>
        </authorList>
    </citation>
    <scope>NUCLEOTIDE SEQUENCE [LARGE SCALE GENOMIC DNA]</scope>
    <source>
        <strain evidence="7">S238N-H82</strain>
        <tissue evidence="7">Testes</tissue>
    </source>
</reference>
<dbReference type="SMART" id="SM00369">
    <property type="entry name" value="LRR_TYP"/>
    <property type="match status" value="9"/>
</dbReference>
<dbReference type="InterPro" id="IPR003591">
    <property type="entry name" value="Leu-rich_rpt_typical-subtyp"/>
</dbReference>
<evidence type="ECO:0000256" key="2">
    <source>
        <dbReference type="ARBA" id="ARBA00022729"/>
    </source>
</evidence>
<dbReference type="SUPFAM" id="SSF52058">
    <property type="entry name" value="L domain-like"/>
    <property type="match status" value="2"/>
</dbReference>
<evidence type="ECO:0000313" key="7">
    <source>
        <dbReference type="EMBL" id="EEN54516.1"/>
    </source>
</evidence>
<evidence type="ECO:0000256" key="4">
    <source>
        <dbReference type="SAM" id="MobiDB-lite"/>
    </source>
</evidence>
<feature type="compositionally biased region" description="Polar residues" evidence="4">
    <location>
        <begin position="409"/>
        <end position="419"/>
    </location>
</feature>
<protein>
    <recommendedName>
        <fullName evidence="8">LRRCT domain-containing protein</fullName>
    </recommendedName>
</protein>
<evidence type="ECO:0008006" key="8">
    <source>
        <dbReference type="Google" id="ProtNLM"/>
    </source>
</evidence>
<accession>C3YZ08</accession>
<feature type="region of interest" description="Disordered" evidence="4">
    <location>
        <begin position="408"/>
        <end position="429"/>
    </location>
</feature>
<dbReference type="InterPro" id="IPR001611">
    <property type="entry name" value="Leu-rich_rpt"/>
</dbReference>
<evidence type="ECO:0000256" key="1">
    <source>
        <dbReference type="ARBA" id="ARBA00022614"/>
    </source>
</evidence>
<dbReference type="PRINTS" id="PR00019">
    <property type="entry name" value="LEURICHRPT"/>
</dbReference>
<feature type="transmembrane region" description="Helical" evidence="5">
    <location>
        <begin position="306"/>
        <end position="330"/>
    </location>
</feature>
<dbReference type="PROSITE" id="PS51450">
    <property type="entry name" value="LRR"/>
    <property type="match status" value="1"/>
</dbReference>
<dbReference type="PANTHER" id="PTHR24369:SF210">
    <property type="entry name" value="CHAOPTIN-RELATED"/>
    <property type="match status" value="1"/>
</dbReference>